<dbReference type="PANTHER" id="PTHR34717:SF1">
    <property type="entry name" value="EG:BACR7A4.20 PROTEIN"/>
    <property type="match status" value="1"/>
</dbReference>
<dbReference type="Gene3D" id="3.30.1490.20">
    <property type="entry name" value="ATP-grasp fold, A domain"/>
    <property type="match status" value="1"/>
</dbReference>
<evidence type="ECO:0000313" key="2">
    <source>
        <dbReference type="Proteomes" id="UP000735302"/>
    </source>
</evidence>
<organism evidence="1 2">
    <name type="scientific">Plakobranchus ocellatus</name>
    <dbReference type="NCBI Taxonomy" id="259542"/>
    <lineage>
        <taxon>Eukaryota</taxon>
        <taxon>Metazoa</taxon>
        <taxon>Spiralia</taxon>
        <taxon>Lophotrochozoa</taxon>
        <taxon>Mollusca</taxon>
        <taxon>Gastropoda</taxon>
        <taxon>Heterobranchia</taxon>
        <taxon>Euthyneura</taxon>
        <taxon>Panpulmonata</taxon>
        <taxon>Sacoglossa</taxon>
        <taxon>Placobranchoidea</taxon>
        <taxon>Plakobranchidae</taxon>
        <taxon>Plakobranchus</taxon>
    </lineage>
</organism>
<dbReference type="GO" id="GO:0005524">
    <property type="term" value="F:ATP binding"/>
    <property type="evidence" value="ECO:0007669"/>
    <property type="project" value="InterPro"/>
</dbReference>
<keyword evidence="2" id="KW-1185">Reference proteome</keyword>
<name>A0AAV4DT92_9GAST</name>
<comment type="caution">
    <text evidence="1">The sequence shown here is derived from an EMBL/GenBank/DDBJ whole genome shotgun (WGS) entry which is preliminary data.</text>
</comment>
<proteinExistence type="predicted"/>
<dbReference type="PANTHER" id="PTHR34717">
    <property type="entry name" value="EG:BACR7A4.20 PROTEIN"/>
    <property type="match status" value="1"/>
</dbReference>
<accession>A0AAV4DT92</accession>
<evidence type="ECO:0000313" key="1">
    <source>
        <dbReference type="EMBL" id="GFO47333.1"/>
    </source>
</evidence>
<dbReference type="SUPFAM" id="SSF56059">
    <property type="entry name" value="Glutathione synthetase ATP-binding domain-like"/>
    <property type="match status" value="1"/>
</dbReference>
<dbReference type="AlphaFoldDB" id="A0AAV4DT92"/>
<gene>
    <name evidence="1" type="ORF">PoB_007383800</name>
</gene>
<dbReference type="EMBL" id="BLXT01008305">
    <property type="protein sequence ID" value="GFO47333.1"/>
    <property type="molecule type" value="Genomic_DNA"/>
</dbReference>
<dbReference type="Proteomes" id="UP000735302">
    <property type="component" value="Unassembled WGS sequence"/>
</dbReference>
<sequence>MLLLLTFFIGMLFAVAFLLLKTDSWRSGRLGVDALSGLWHWLRKMAYSSGEKQVPVKEGGLSGAGNFSFKDFMEKDSAEGALYFSMEKAQALTTSLSVVDKVYFGGTDKSGCNIVCCVSRRCARQADVWLFVQVPGIGCLQYPRHPDVDVHYTDGLSFTAGGLTCEVLEPMRAWKISFSGKLRRGLCNSFTTKPKEFVETSFSFIWRAFSQPYNLNTDLNLSILSDNGARERQTSKISSDCLKNPVHTALYQQWGELRGRLSVEGFEEHQLYLQCMRERLFGKRDWSTFHHYITHSIYFETGMCVQVGVFSLTKSHQHAKMGYLSYPNGDLVSVKDIDIDLWDVGGGENEEPPVSWGFSFHADGQSYTVRASSQGAAPVWYHGEDRAAQVVEVFTNFSMNGIAGHGISEFFYRNLRGPPVQNILEDCLPVPEASADAVRSMEREITLSFSDVTCTSSSLVGGKGAQLAQLTQIEEHVHAKVPPGFCLTLWSFQLQLEAHKNIGDAIDRISTASV</sequence>
<protein>
    <submittedName>
        <fullName evidence="1">Uncharacterized protein</fullName>
    </submittedName>
</protein>
<dbReference type="InterPro" id="IPR013815">
    <property type="entry name" value="ATP_grasp_subdomain_1"/>
</dbReference>
<reference evidence="1 2" key="1">
    <citation type="journal article" date="2021" name="Elife">
        <title>Chloroplast acquisition without the gene transfer in kleptoplastic sea slugs, Plakobranchus ocellatus.</title>
        <authorList>
            <person name="Maeda T."/>
            <person name="Takahashi S."/>
            <person name="Yoshida T."/>
            <person name="Shimamura S."/>
            <person name="Takaki Y."/>
            <person name="Nagai Y."/>
            <person name="Toyoda A."/>
            <person name="Suzuki Y."/>
            <person name="Arimoto A."/>
            <person name="Ishii H."/>
            <person name="Satoh N."/>
            <person name="Nishiyama T."/>
            <person name="Hasebe M."/>
            <person name="Maruyama T."/>
            <person name="Minagawa J."/>
            <person name="Obokata J."/>
            <person name="Shigenobu S."/>
        </authorList>
    </citation>
    <scope>NUCLEOTIDE SEQUENCE [LARGE SCALE GENOMIC DNA]</scope>
</reference>